<evidence type="ECO:0000259" key="1">
    <source>
        <dbReference type="Pfam" id="PF25000"/>
    </source>
</evidence>
<dbReference type="Gene3D" id="3.40.50.300">
    <property type="entry name" value="P-loop containing nucleotide triphosphate hydrolases"/>
    <property type="match status" value="1"/>
</dbReference>
<reference evidence="3" key="1">
    <citation type="journal article" date="2015" name="Genome Announc.">
        <title>Draft genome sequence of Talaromyces cellulolyticus strain Y-94, a source of lignocellulosic biomass-degrading enzymes.</title>
        <authorList>
            <person name="Fujii T."/>
            <person name="Koike H."/>
            <person name="Sawayama S."/>
            <person name="Yano S."/>
            <person name="Inoue H."/>
        </authorList>
    </citation>
    <scope>NUCLEOTIDE SEQUENCE [LARGE SCALE GENOMIC DNA]</scope>
    <source>
        <strain evidence="3">Y-94</strain>
    </source>
</reference>
<evidence type="ECO:0000313" key="3">
    <source>
        <dbReference type="Proteomes" id="UP000053095"/>
    </source>
</evidence>
<dbReference type="Proteomes" id="UP000053095">
    <property type="component" value="Unassembled WGS sequence"/>
</dbReference>
<dbReference type="InterPro" id="IPR027417">
    <property type="entry name" value="P-loop_NTPase"/>
</dbReference>
<accession>A0A698XNH2</accession>
<keyword evidence="3" id="KW-1185">Reference proteome</keyword>
<dbReference type="AlphaFoldDB" id="A0A698XNH2"/>
<dbReference type="SUPFAM" id="SSF52540">
    <property type="entry name" value="P-loop containing nucleoside triphosphate hydrolases"/>
    <property type="match status" value="1"/>
</dbReference>
<dbReference type="EMBL" id="DF933809">
    <property type="protein sequence ID" value="GAM33879.1"/>
    <property type="molecule type" value="Genomic_DNA"/>
</dbReference>
<proteinExistence type="predicted"/>
<dbReference type="InterPro" id="IPR056681">
    <property type="entry name" value="DUF7779"/>
</dbReference>
<organism evidence="2 3">
    <name type="scientific">Talaromyces pinophilus</name>
    <name type="common">Penicillium pinophilum</name>
    <dbReference type="NCBI Taxonomy" id="128442"/>
    <lineage>
        <taxon>Eukaryota</taxon>
        <taxon>Fungi</taxon>
        <taxon>Dikarya</taxon>
        <taxon>Ascomycota</taxon>
        <taxon>Pezizomycotina</taxon>
        <taxon>Eurotiomycetes</taxon>
        <taxon>Eurotiomycetidae</taxon>
        <taxon>Eurotiales</taxon>
        <taxon>Trichocomaceae</taxon>
        <taxon>Talaromyces</taxon>
        <taxon>Talaromyces sect. Talaromyces</taxon>
    </lineage>
</organism>
<evidence type="ECO:0000313" key="2">
    <source>
        <dbReference type="EMBL" id="GAM33879.1"/>
    </source>
</evidence>
<sequence length="739" mass="84378">MQAAAEFDFAIPFDIPIIPCSSFLGRDNVFVIMRTYFEKHENEGLTRRTFALCGLGGSGKTQMALHYIIQNLSKYKTGVAFLNATSVASLAADFDRLHDILKLGESKNKINAVRSWLSRPENSEWLLVFDNADNLDMTRCNYCLNDLAFDTLPKVRWKKPEALQNSLDRSPLLWYKQEHLNDLLRFSSRLGDTDKAILTAWEIDFKHLEQESPDAVLLLLLFSFLEPSSIPEMVLHRGSTPQKRWGRNGEVTEVSAEDEGVDDRLTKVIQGDMEFDAAVENLLSLSLISCNKESNGLRSFSIHPLVQYCSTQRLSPSEVDKWRWQALLLICHAFPRNRYIEPLNGEIGRIILPHLSRVLSEYDAMCIDHGDPSSFRHELASTLLAASRFSSAQWKVEAISRTKKLLEDDHDPFLNALLAYRESSIMRMSGMAEQSETSLQEFLRDTTLPDREDSELTPRFNAQRGDLIISFSENLIRKGRLLDAKAELMEWRPLGIPHSTLENITLRARDITLGKVLRYQGLFKEALVLLERVLQESFLDDYFEGTGWYRVLLSGVADLYCELGHPVDAEKLLLPELAPMREKGTQDISTGRRLQMSLAETYLQRNMYDEAESILEDLRRAFSSSSGPDHTAQINNFHIWVSLARASHKQSHWEEALSRWTCALSTLEKIKMDRGFNAGLVRCSIAHVLLMTGHQVQGNEILQEAKMNMASESRVFWLCSFNSHWHDFIVESLAKVYMD</sequence>
<dbReference type="Pfam" id="PF25000">
    <property type="entry name" value="DUF7779"/>
    <property type="match status" value="1"/>
</dbReference>
<dbReference type="PANTHER" id="PTHR35205:SF1">
    <property type="entry name" value="ZU5 DOMAIN-CONTAINING PROTEIN"/>
    <property type="match status" value="1"/>
</dbReference>
<dbReference type="InterPro" id="IPR011990">
    <property type="entry name" value="TPR-like_helical_dom_sf"/>
</dbReference>
<name>A0A698XNH2_TALPI</name>
<dbReference type="PANTHER" id="PTHR35205">
    <property type="entry name" value="NB-ARC AND TPR DOMAIN PROTEIN"/>
    <property type="match status" value="1"/>
</dbReference>
<dbReference type="SUPFAM" id="SSF48452">
    <property type="entry name" value="TPR-like"/>
    <property type="match status" value="1"/>
</dbReference>
<gene>
    <name evidence="2" type="ORF">TCE0_013r01096</name>
</gene>
<protein>
    <recommendedName>
        <fullName evidence="1">DUF7779 domain-containing protein</fullName>
    </recommendedName>
</protein>
<feature type="domain" description="DUF7779" evidence="1">
    <location>
        <begin position="208"/>
        <end position="318"/>
    </location>
</feature>
<dbReference type="Gene3D" id="1.25.40.10">
    <property type="entry name" value="Tetratricopeptide repeat domain"/>
    <property type="match status" value="1"/>
</dbReference>